<evidence type="ECO:0000313" key="3">
    <source>
        <dbReference type="Proteomes" id="UP001180020"/>
    </source>
</evidence>
<comment type="caution">
    <text evidence="2">The sequence shown here is derived from an EMBL/GenBank/DDBJ whole genome shotgun (WGS) entry which is preliminary data.</text>
</comment>
<dbReference type="Proteomes" id="UP001180020">
    <property type="component" value="Unassembled WGS sequence"/>
</dbReference>
<dbReference type="EMBL" id="JAUJYO010000004">
    <property type="protein sequence ID" value="KAK1318166.1"/>
    <property type="molecule type" value="Genomic_DNA"/>
</dbReference>
<evidence type="ECO:0000256" key="1">
    <source>
        <dbReference type="SAM" id="MobiDB-lite"/>
    </source>
</evidence>
<accession>A0AAV9EYA6</accession>
<evidence type="ECO:0000313" key="2">
    <source>
        <dbReference type="EMBL" id="KAK1318166.1"/>
    </source>
</evidence>
<protein>
    <submittedName>
        <fullName evidence="2">Protein EARLY RESPONSIVE TO DEHYDRATION 15</fullName>
    </submittedName>
</protein>
<reference evidence="2" key="1">
    <citation type="journal article" date="2023" name="Nat. Commun.">
        <title>Diploid and tetraploid genomes of Acorus and the evolution of monocots.</title>
        <authorList>
            <person name="Ma L."/>
            <person name="Liu K.W."/>
            <person name="Li Z."/>
            <person name="Hsiao Y.Y."/>
            <person name="Qi Y."/>
            <person name="Fu T."/>
            <person name="Tang G.D."/>
            <person name="Zhang D."/>
            <person name="Sun W.H."/>
            <person name="Liu D.K."/>
            <person name="Li Y."/>
            <person name="Chen G.Z."/>
            <person name="Liu X.D."/>
            <person name="Liao X.Y."/>
            <person name="Jiang Y.T."/>
            <person name="Yu X."/>
            <person name="Hao Y."/>
            <person name="Huang J."/>
            <person name="Zhao X.W."/>
            <person name="Ke S."/>
            <person name="Chen Y.Y."/>
            <person name="Wu W.L."/>
            <person name="Hsu J.L."/>
            <person name="Lin Y.F."/>
            <person name="Huang M.D."/>
            <person name="Li C.Y."/>
            <person name="Huang L."/>
            <person name="Wang Z.W."/>
            <person name="Zhao X."/>
            <person name="Zhong W.Y."/>
            <person name="Peng D.H."/>
            <person name="Ahmad S."/>
            <person name="Lan S."/>
            <person name="Zhang J.S."/>
            <person name="Tsai W.C."/>
            <person name="Van de Peer Y."/>
            <person name="Liu Z.J."/>
        </authorList>
    </citation>
    <scope>NUCLEOTIDE SEQUENCE</scope>
    <source>
        <strain evidence="2">CP</strain>
    </source>
</reference>
<gene>
    <name evidence="2" type="primary">ERD15</name>
    <name evidence="2" type="ORF">QJS10_CPB04g00402</name>
</gene>
<dbReference type="PANTHER" id="PTHR33790">
    <property type="entry name" value="OS05G0344200 PROTEIN"/>
    <property type="match status" value="1"/>
</dbReference>
<proteinExistence type="predicted"/>
<reference evidence="2" key="2">
    <citation type="submission" date="2023-06" db="EMBL/GenBank/DDBJ databases">
        <authorList>
            <person name="Ma L."/>
            <person name="Liu K.-W."/>
            <person name="Li Z."/>
            <person name="Hsiao Y.-Y."/>
            <person name="Qi Y."/>
            <person name="Fu T."/>
            <person name="Tang G."/>
            <person name="Zhang D."/>
            <person name="Sun W.-H."/>
            <person name="Liu D.-K."/>
            <person name="Li Y."/>
            <person name="Chen G.-Z."/>
            <person name="Liu X.-D."/>
            <person name="Liao X.-Y."/>
            <person name="Jiang Y.-T."/>
            <person name="Yu X."/>
            <person name="Hao Y."/>
            <person name="Huang J."/>
            <person name="Zhao X.-W."/>
            <person name="Ke S."/>
            <person name="Chen Y.-Y."/>
            <person name="Wu W.-L."/>
            <person name="Hsu J.-L."/>
            <person name="Lin Y.-F."/>
            <person name="Huang M.-D."/>
            <person name="Li C.-Y."/>
            <person name="Huang L."/>
            <person name="Wang Z.-W."/>
            <person name="Zhao X."/>
            <person name="Zhong W.-Y."/>
            <person name="Peng D.-H."/>
            <person name="Ahmad S."/>
            <person name="Lan S."/>
            <person name="Zhang J.-S."/>
            <person name="Tsai W.-C."/>
            <person name="Van De Peer Y."/>
            <person name="Liu Z.-J."/>
        </authorList>
    </citation>
    <scope>NUCLEOTIDE SEQUENCE</scope>
    <source>
        <strain evidence="2">CP</strain>
        <tissue evidence="2">Leaves</tissue>
    </source>
</reference>
<keyword evidence="3" id="KW-1185">Reference proteome</keyword>
<dbReference type="PANTHER" id="PTHR33790:SF10">
    <property type="entry name" value="PROTEIN EARLY RESPONSIVE TO DEHYDRATION 15"/>
    <property type="match status" value="1"/>
</dbReference>
<dbReference type="InterPro" id="IPR040414">
    <property type="entry name" value="CID1/CID2"/>
</dbReference>
<organism evidence="2 3">
    <name type="scientific">Acorus calamus</name>
    <name type="common">Sweet flag</name>
    <dbReference type="NCBI Taxonomy" id="4465"/>
    <lineage>
        <taxon>Eukaryota</taxon>
        <taxon>Viridiplantae</taxon>
        <taxon>Streptophyta</taxon>
        <taxon>Embryophyta</taxon>
        <taxon>Tracheophyta</taxon>
        <taxon>Spermatophyta</taxon>
        <taxon>Magnoliopsida</taxon>
        <taxon>Liliopsida</taxon>
        <taxon>Acoraceae</taxon>
        <taxon>Acorus</taxon>
    </lineage>
</organism>
<feature type="region of interest" description="Disordered" evidence="1">
    <location>
        <begin position="156"/>
        <end position="176"/>
    </location>
</feature>
<sequence length="176" mass="20364">MSLIDPTEDMFWLQMSSAAVAMAGRSTLNPDAPLFIPAAYQRVEDFSPEWWDLIKTSTWFREHWLLQHQDQENFDGDDARPEDAFEEEDLTNLLPEAFELDEFLTYSELQNIPAESPRGKEKPRSVMAEEALMKDLSLMSPRGGFALKNQVEPVKYYEKPAQSVSPKQPRRIQQPR</sequence>
<name>A0AAV9EYA6_ACOCL</name>
<dbReference type="AlphaFoldDB" id="A0AAV9EYA6"/>